<name>A0A328NSE5_9ACTN</name>
<reference evidence="3 4" key="1">
    <citation type="submission" date="2018-03" db="EMBL/GenBank/DDBJ databases">
        <title>Defining the species Micromonospora saelicesensis and Micromonospora noduli under the framework of genomics.</title>
        <authorList>
            <person name="Riesco R."/>
            <person name="Trujillo M.E."/>
        </authorList>
    </citation>
    <scope>NUCLEOTIDE SEQUENCE [LARGE SCALE GENOMIC DNA]</scope>
    <source>
        <strain evidence="3 4">PSN13</strain>
    </source>
</reference>
<dbReference type="PROSITE" id="PS50943">
    <property type="entry name" value="HTH_CROC1"/>
    <property type="match status" value="1"/>
</dbReference>
<feature type="region of interest" description="Disordered" evidence="1">
    <location>
        <begin position="86"/>
        <end position="108"/>
    </location>
</feature>
<gene>
    <name evidence="3" type="ORF">PSN13_00794</name>
</gene>
<organism evidence="3 4">
    <name type="scientific">Micromonospora saelicesensis</name>
    <dbReference type="NCBI Taxonomy" id="285676"/>
    <lineage>
        <taxon>Bacteria</taxon>
        <taxon>Bacillati</taxon>
        <taxon>Actinomycetota</taxon>
        <taxon>Actinomycetes</taxon>
        <taxon>Micromonosporales</taxon>
        <taxon>Micromonosporaceae</taxon>
        <taxon>Micromonospora</taxon>
    </lineage>
</organism>
<dbReference type="InterPro" id="IPR010982">
    <property type="entry name" value="Lambda_DNA-bd_dom_sf"/>
</dbReference>
<dbReference type="GO" id="GO:0003677">
    <property type="term" value="F:DNA binding"/>
    <property type="evidence" value="ECO:0007669"/>
    <property type="project" value="InterPro"/>
</dbReference>
<dbReference type="CDD" id="cd00093">
    <property type="entry name" value="HTH_XRE"/>
    <property type="match status" value="1"/>
</dbReference>
<feature type="domain" description="HTH cro/C1-type" evidence="2">
    <location>
        <begin position="22"/>
        <end position="75"/>
    </location>
</feature>
<protein>
    <recommendedName>
        <fullName evidence="2">HTH cro/C1-type domain-containing protein</fullName>
    </recommendedName>
</protein>
<dbReference type="RefSeq" id="WP_112673859.1">
    <property type="nucleotide sequence ID" value="NZ_PYAG01000003.1"/>
</dbReference>
<dbReference type="Gene3D" id="1.10.260.40">
    <property type="entry name" value="lambda repressor-like DNA-binding domains"/>
    <property type="match status" value="1"/>
</dbReference>
<evidence type="ECO:0000313" key="3">
    <source>
        <dbReference type="EMBL" id="RAO38329.1"/>
    </source>
</evidence>
<dbReference type="Proteomes" id="UP000249419">
    <property type="component" value="Unassembled WGS sequence"/>
</dbReference>
<accession>A0A328NSE5</accession>
<dbReference type="EMBL" id="PYAG01000003">
    <property type="protein sequence ID" value="RAO38329.1"/>
    <property type="molecule type" value="Genomic_DNA"/>
</dbReference>
<evidence type="ECO:0000259" key="2">
    <source>
        <dbReference type="PROSITE" id="PS50943"/>
    </source>
</evidence>
<dbReference type="InterPro" id="IPR001387">
    <property type="entry name" value="Cro/C1-type_HTH"/>
</dbReference>
<dbReference type="AlphaFoldDB" id="A0A328NSE5"/>
<dbReference type="SUPFAM" id="SSF47413">
    <property type="entry name" value="lambda repressor-like DNA-binding domains"/>
    <property type="match status" value="1"/>
</dbReference>
<proteinExistence type="predicted"/>
<dbReference type="SMART" id="SM00530">
    <property type="entry name" value="HTH_XRE"/>
    <property type="match status" value="1"/>
</dbReference>
<dbReference type="Pfam" id="PF13560">
    <property type="entry name" value="HTH_31"/>
    <property type="match status" value="1"/>
</dbReference>
<comment type="caution">
    <text evidence="3">The sequence shown here is derived from an EMBL/GenBank/DDBJ whole genome shotgun (WGS) entry which is preliminary data.</text>
</comment>
<sequence length="464" mass="50768">MGQTPRELEPSLSERHFFGAELRRLRERANLSQARLGIMIRFSADLVRRVETADRFPSREFVEACDKALVTGGSLMRLLPLLDKNRTSDGKRSASSPADRGLSSALSNRPTGTLGLAEMVARVPFQPGVLDRAALDWLNAAAGPRPPMAGRPGSPDQVDEEDLHSAETALAMFRQLDHTHGAGRVHAQVQLYVEGELNRLLANTPTSEAVGRQLYTLAAGFFELCGYQAVDTGAHGLAQRRYLRALRLTEAADDRLYGSYLLAVNIGHLALHCGHPEPARRMALTAVRGSETRATPAVAAALHAVVARTHARLGREGDCLTHLDIVETQLARSKPEDEPAWIRYFDAAYLADEIAHCFHDLGRPQHTQRHVGDALAALSPTHVRRLAIDTALLASSLVAAGRIDEACATAREAVDFAARTTSHRCLQRIVEVQADLESYRGEPEVREFGEYVRHRLPLAAVQPG</sequence>
<evidence type="ECO:0000256" key="1">
    <source>
        <dbReference type="SAM" id="MobiDB-lite"/>
    </source>
</evidence>
<evidence type="ECO:0000313" key="4">
    <source>
        <dbReference type="Proteomes" id="UP000249419"/>
    </source>
</evidence>